<name>A0A699YCF4_HAELA</name>
<dbReference type="GO" id="GO:0005654">
    <property type="term" value="C:nucleoplasm"/>
    <property type="evidence" value="ECO:0007669"/>
    <property type="project" value="TreeGrafter"/>
</dbReference>
<dbReference type="Pfam" id="PF03715">
    <property type="entry name" value="Noc2"/>
    <property type="match status" value="1"/>
</dbReference>
<comment type="subcellular location">
    <subcellularLocation>
        <location evidence="1">Nucleus</location>
    </subcellularLocation>
</comment>
<dbReference type="Proteomes" id="UP000485058">
    <property type="component" value="Unassembled WGS sequence"/>
</dbReference>
<feature type="compositionally biased region" description="Acidic residues" evidence="4">
    <location>
        <begin position="121"/>
        <end position="131"/>
    </location>
</feature>
<feature type="non-terminal residue" evidence="5">
    <location>
        <position position="1"/>
    </location>
</feature>
<evidence type="ECO:0000256" key="2">
    <source>
        <dbReference type="ARBA" id="ARBA00005907"/>
    </source>
</evidence>
<evidence type="ECO:0000313" key="5">
    <source>
        <dbReference type="EMBL" id="GFH07055.1"/>
    </source>
</evidence>
<dbReference type="EMBL" id="BLLF01000071">
    <property type="protein sequence ID" value="GFH07055.1"/>
    <property type="molecule type" value="Genomic_DNA"/>
</dbReference>
<gene>
    <name evidence="5" type="ORF">HaLaN_01801</name>
</gene>
<comment type="similarity">
    <text evidence="2">Belongs to the NOC2 family.</text>
</comment>
<dbReference type="PANTHER" id="PTHR12687:SF4">
    <property type="entry name" value="NUCLEOLAR COMPLEX PROTEIN 2 HOMOLOG"/>
    <property type="match status" value="1"/>
</dbReference>
<dbReference type="GO" id="GO:0030690">
    <property type="term" value="C:Noc1p-Noc2p complex"/>
    <property type="evidence" value="ECO:0007669"/>
    <property type="project" value="TreeGrafter"/>
</dbReference>
<protein>
    <submittedName>
        <fullName evidence="5">Nucleolar complex 2-like protein</fullName>
    </submittedName>
</protein>
<dbReference type="AlphaFoldDB" id="A0A699YCF4"/>
<feature type="region of interest" description="Disordered" evidence="4">
    <location>
        <begin position="104"/>
        <end position="180"/>
    </location>
</feature>
<sequence length="180" mass="19130">GGAGGSVDLTLTLRAGKTALRNAAFQQEVVEQVLEVLAQHLAQWSCSVALPELSHLSSLQLRRFAKTTKVDKFRQAARGLLAVLDRNVAWVGAARDQVDFAPRDLSKFGGKAGKKRGRADSDDEEDADEDNGGNRKHPGKRPGAARQAGNDEDSSGDEEAAPAPRGNIVRQALLAPALQA</sequence>
<evidence type="ECO:0000256" key="1">
    <source>
        <dbReference type="ARBA" id="ARBA00004123"/>
    </source>
</evidence>
<dbReference type="GO" id="GO:0005730">
    <property type="term" value="C:nucleolus"/>
    <property type="evidence" value="ECO:0007669"/>
    <property type="project" value="TreeGrafter"/>
</dbReference>
<evidence type="ECO:0000313" key="6">
    <source>
        <dbReference type="Proteomes" id="UP000485058"/>
    </source>
</evidence>
<feature type="compositionally biased region" description="Acidic residues" evidence="4">
    <location>
        <begin position="150"/>
        <end position="160"/>
    </location>
</feature>
<reference evidence="5 6" key="1">
    <citation type="submission" date="2020-02" db="EMBL/GenBank/DDBJ databases">
        <title>Draft genome sequence of Haematococcus lacustris strain NIES-144.</title>
        <authorList>
            <person name="Morimoto D."/>
            <person name="Nakagawa S."/>
            <person name="Yoshida T."/>
            <person name="Sawayama S."/>
        </authorList>
    </citation>
    <scope>NUCLEOTIDE SEQUENCE [LARGE SCALE GENOMIC DNA]</scope>
    <source>
        <strain evidence="5 6">NIES-144</strain>
    </source>
</reference>
<organism evidence="5 6">
    <name type="scientific">Haematococcus lacustris</name>
    <name type="common">Green alga</name>
    <name type="synonym">Haematococcus pluvialis</name>
    <dbReference type="NCBI Taxonomy" id="44745"/>
    <lineage>
        <taxon>Eukaryota</taxon>
        <taxon>Viridiplantae</taxon>
        <taxon>Chlorophyta</taxon>
        <taxon>core chlorophytes</taxon>
        <taxon>Chlorophyceae</taxon>
        <taxon>CS clade</taxon>
        <taxon>Chlamydomonadales</taxon>
        <taxon>Haematococcaceae</taxon>
        <taxon>Haematococcus</taxon>
    </lineage>
</organism>
<proteinExistence type="inferred from homology"/>
<evidence type="ECO:0000256" key="4">
    <source>
        <dbReference type="SAM" id="MobiDB-lite"/>
    </source>
</evidence>
<dbReference type="GO" id="GO:0042273">
    <property type="term" value="P:ribosomal large subunit biogenesis"/>
    <property type="evidence" value="ECO:0007669"/>
    <property type="project" value="TreeGrafter"/>
</dbReference>
<evidence type="ECO:0000256" key="3">
    <source>
        <dbReference type="ARBA" id="ARBA00023242"/>
    </source>
</evidence>
<comment type="caution">
    <text evidence="5">The sequence shown here is derived from an EMBL/GenBank/DDBJ whole genome shotgun (WGS) entry which is preliminary data.</text>
</comment>
<accession>A0A699YCF4</accession>
<dbReference type="InterPro" id="IPR005343">
    <property type="entry name" value="Noc2"/>
</dbReference>
<dbReference type="GO" id="GO:0030691">
    <property type="term" value="C:Noc2p-Noc3p complex"/>
    <property type="evidence" value="ECO:0007669"/>
    <property type="project" value="TreeGrafter"/>
</dbReference>
<keyword evidence="6" id="KW-1185">Reference proteome</keyword>
<keyword evidence="3" id="KW-0539">Nucleus</keyword>
<dbReference type="PANTHER" id="PTHR12687">
    <property type="entry name" value="NUCLEOLAR COMPLEX 2 AND RAD4-RELATED"/>
    <property type="match status" value="1"/>
</dbReference>